<proteinExistence type="inferred from homology"/>
<organism evidence="4 5">
    <name type="scientific">Echinicola pacifica</name>
    <dbReference type="NCBI Taxonomy" id="346377"/>
    <lineage>
        <taxon>Bacteria</taxon>
        <taxon>Pseudomonadati</taxon>
        <taxon>Bacteroidota</taxon>
        <taxon>Cytophagia</taxon>
        <taxon>Cytophagales</taxon>
        <taxon>Cyclobacteriaceae</taxon>
        <taxon>Echinicola</taxon>
    </lineage>
</organism>
<reference evidence="4" key="2">
    <citation type="submission" date="2020-09" db="EMBL/GenBank/DDBJ databases">
        <authorList>
            <person name="Sun Q."/>
            <person name="Kim S."/>
        </authorList>
    </citation>
    <scope>NUCLEOTIDE SEQUENCE</scope>
    <source>
        <strain evidence="4">KCTC 12368</strain>
    </source>
</reference>
<evidence type="ECO:0000313" key="4">
    <source>
        <dbReference type="EMBL" id="GGZ24897.1"/>
    </source>
</evidence>
<dbReference type="PANTHER" id="PTHR42693:SF53">
    <property type="entry name" value="ENDO-4-O-SULFATASE"/>
    <property type="match status" value="1"/>
</dbReference>
<dbReference type="SUPFAM" id="SSF53649">
    <property type="entry name" value="Alkaline phosphatase-like"/>
    <property type="match status" value="1"/>
</dbReference>
<dbReference type="CDD" id="cd16027">
    <property type="entry name" value="SGSH"/>
    <property type="match status" value="1"/>
</dbReference>
<comment type="similarity">
    <text evidence="1">Belongs to the sulfatase family.</text>
</comment>
<feature type="domain" description="Sulfatase N-terminal" evidence="3">
    <location>
        <begin position="37"/>
        <end position="301"/>
    </location>
</feature>
<sequence>MAKNKHSGKIVQNSRLLVGLVLLVLSIPYSAEARQKPNILWINCDDLGKELSSYGNQQVHTPVIDRLAREGQVFTNAYANAPVCSSSRSSQILGLYPTRLPILNHRNMSPVALPDSVPTIMQLFREAGYFCSNGAAGDLAKPGKEDYNFVAEDLFDGTDWRQRQEGQPFFAQVQIHEPHRTFVHDELHPIDPAEISLPALYPDHPLIRADWARYLESVQRADRWVGEILDRLEEDGELESTIVILYGDHGRPHLRDKQWLYEGGLAVPLIIRYPNSLNAGKVDHRLISLVDISASTLGLAGLPIPIDWDGKDIIGGAKNSYIYGFRQRCGDAVDDIRSISDGEYKLIWNRMPEQPYMQLSSYKKLQYPAYTLYRDLDQKGELSAPFSAFMATTKPDYELYHLKVDPYEIENLADNPAYQGELLRLKEQLERQLQAVETYPQEESEALIQQAKSSSRKYYQEAMQRRNLGPDPTDAEILDYWNHELLLNQKPKTKK</sequence>
<dbReference type="InterPro" id="IPR000917">
    <property type="entry name" value="Sulfatase_N"/>
</dbReference>
<dbReference type="PANTHER" id="PTHR42693">
    <property type="entry name" value="ARYLSULFATASE FAMILY MEMBER"/>
    <property type="match status" value="1"/>
</dbReference>
<evidence type="ECO:0000259" key="3">
    <source>
        <dbReference type="Pfam" id="PF00884"/>
    </source>
</evidence>
<dbReference type="Proteomes" id="UP000619457">
    <property type="component" value="Unassembled WGS sequence"/>
</dbReference>
<keyword evidence="5" id="KW-1185">Reference proteome</keyword>
<reference evidence="4" key="1">
    <citation type="journal article" date="2014" name="Int. J. Syst. Evol. Microbiol.">
        <title>Complete genome sequence of Corynebacterium casei LMG S-19264T (=DSM 44701T), isolated from a smear-ripened cheese.</title>
        <authorList>
            <consortium name="US DOE Joint Genome Institute (JGI-PGF)"/>
            <person name="Walter F."/>
            <person name="Albersmeier A."/>
            <person name="Kalinowski J."/>
            <person name="Ruckert C."/>
        </authorList>
    </citation>
    <scope>NUCLEOTIDE SEQUENCE</scope>
    <source>
        <strain evidence="4">KCTC 12368</strain>
    </source>
</reference>
<dbReference type="EMBL" id="BMWX01000003">
    <property type="protein sequence ID" value="GGZ24897.1"/>
    <property type="molecule type" value="Genomic_DNA"/>
</dbReference>
<name>A0A918PXY4_9BACT</name>
<dbReference type="InterPro" id="IPR017850">
    <property type="entry name" value="Alkaline_phosphatase_core_sf"/>
</dbReference>
<evidence type="ECO:0000313" key="5">
    <source>
        <dbReference type="Proteomes" id="UP000619457"/>
    </source>
</evidence>
<dbReference type="GO" id="GO:0004065">
    <property type="term" value="F:arylsulfatase activity"/>
    <property type="evidence" value="ECO:0007669"/>
    <property type="project" value="TreeGrafter"/>
</dbReference>
<accession>A0A918PXY4</accession>
<protein>
    <submittedName>
        <fullName evidence="4">Arylsulfatase</fullName>
    </submittedName>
</protein>
<dbReference type="RefSeq" id="WP_018473462.1">
    <property type="nucleotide sequence ID" value="NZ_BMWX01000003.1"/>
</dbReference>
<gene>
    <name evidence="4" type="primary">arsA</name>
    <name evidence="4" type="ORF">GCM10007049_16660</name>
</gene>
<keyword evidence="2" id="KW-0378">Hydrolase</keyword>
<dbReference type="InterPro" id="IPR050738">
    <property type="entry name" value="Sulfatase"/>
</dbReference>
<dbReference type="Gene3D" id="3.40.720.10">
    <property type="entry name" value="Alkaline Phosphatase, subunit A"/>
    <property type="match status" value="1"/>
</dbReference>
<dbReference type="AlphaFoldDB" id="A0A918PXY4"/>
<comment type="caution">
    <text evidence="4">The sequence shown here is derived from an EMBL/GenBank/DDBJ whole genome shotgun (WGS) entry which is preliminary data.</text>
</comment>
<evidence type="ECO:0000256" key="2">
    <source>
        <dbReference type="ARBA" id="ARBA00022801"/>
    </source>
</evidence>
<dbReference type="Pfam" id="PF00884">
    <property type="entry name" value="Sulfatase"/>
    <property type="match status" value="1"/>
</dbReference>
<evidence type="ECO:0000256" key="1">
    <source>
        <dbReference type="ARBA" id="ARBA00008779"/>
    </source>
</evidence>